<dbReference type="Pfam" id="PF24035">
    <property type="entry name" value="DUF7344"/>
    <property type="match status" value="1"/>
</dbReference>
<keyword evidence="3" id="KW-1185">Reference proteome</keyword>
<evidence type="ECO:0000313" key="2">
    <source>
        <dbReference type="EMBL" id="MFC6837599.1"/>
    </source>
</evidence>
<evidence type="ECO:0000259" key="1">
    <source>
        <dbReference type="Pfam" id="PF24035"/>
    </source>
</evidence>
<dbReference type="RefSeq" id="WP_304449263.1">
    <property type="nucleotide sequence ID" value="NZ_JARRAH010000001.1"/>
</dbReference>
<gene>
    <name evidence="2" type="ORF">ACFQHK_13965</name>
</gene>
<dbReference type="Proteomes" id="UP001596406">
    <property type="component" value="Unassembled WGS sequence"/>
</dbReference>
<proteinExistence type="predicted"/>
<dbReference type="AlphaFoldDB" id="A0ABD5UB63"/>
<reference evidence="2 3" key="1">
    <citation type="journal article" date="2019" name="Int. J. Syst. Evol. Microbiol.">
        <title>The Global Catalogue of Microorganisms (GCM) 10K type strain sequencing project: providing services to taxonomists for standard genome sequencing and annotation.</title>
        <authorList>
            <consortium name="The Broad Institute Genomics Platform"/>
            <consortium name="The Broad Institute Genome Sequencing Center for Infectious Disease"/>
            <person name="Wu L."/>
            <person name="Ma J."/>
        </authorList>
    </citation>
    <scope>NUCLEOTIDE SEQUENCE [LARGE SCALE GENOMIC DNA]</scope>
    <source>
        <strain evidence="2 3">PSRA2</strain>
    </source>
</reference>
<name>A0ABD5UB63_9EURY</name>
<comment type="caution">
    <text evidence="2">The sequence shown here is derived from an EMBL/GenBank/DDBJ whole genome shotgun (WGS) entry which is preliminary data.</text>
</comment>
<protein>
    <recommendedName>
        <fullName evidence="1">DUF7344 domain-containing protein</fullName>
    </recommendedName>
</protein>
<sequence length="124" mass="13184">MDSPHAQTLTDAPSDDRLTTTLDLLGSRRRRRLVALVATSDDPLPIETVVDRLLDSPDPADDRHSVALSLHHAHLPRLDDAAVVDYDPMDGMVAAGPNAAYVAFVASALTRADANAPDPAIPLS</sequence>
<organism evidence="2 3">
    <name type="scientific">Halomarina ordinaria</name>
    <dbReference type="NCBI Taxonomy" id="3033939"/>
    <lineage>
        <taxon>Archaea</taxon>
        <taxon>Methanobacteriati</taxon>
        <taxon>Methanobacteriota</taxon>
        <taxon>Stenosarchaea group</taxon>
        <taxon>Halobacteria</taxon>
        <taxon>Halobacteriales</taxon>
        <taxon>Natronomonadaceae</taxon>
        <taxon>Halomarina</taxon>
    </lineage>
</organism>
<evidence type="ECO:0000313" key="3">
    <source>
        <dbReference type="Proteomes" id="UP001596406"/>
    </source>
</evidence>
<feature type="domain" description="DUF7344" evidence="1">
    <location>
        <begin position="23"/>
        <end position="93"/>
    </location>
</feature>
<accession>A0ABD5UB63</accession>
<dbReference type="EMBL" id="JBHSXM010000001">
    <property type="protein sequence ID" value="MFC6837599.1"/>
    <property type="molecule type" value="Genomic_DNA"/>
</dbReference>
<dbReference type="InterPro" id="IPR055768">
    <property type="entry name" value="DUF7344"/>
</dbReference>